<evidence type="ECO:0000313" key="1">
    <source>
        <dbReference type="EMBL" id="KQB33456.1"/>
    </source>
</evidence>
<evidence type="ECO:0000313" key="2">
    <source>
        <dbReference type="Proteomes" id="UP000050320"/>
    </source>
</evidence>
<dbReference type="AlphaFoldDB" id="A0A0Q0WDW8"/>
<protein>
    <submittedName>
        <fullName evidence="1">Uncharacterized protein</fullName>
    </submittedName>
</protein>
<dbReference type="OrthoDB" id="56958at2157"/>
<keyword evidence="2" id="KW-1185">Reference proteome</keyword>
<name>A0A0Q0WDW8_9ARCH</name>
<sequence length="173" mass="19873">MIFKKDKKSNKVIEQTVIKIKTVDDIPVIKEMRKMLGNGKVKDAIIFGYNSVLSDYIKSFDGSVKKNGSSREFIINQLNNLGIKVEPGEGLVNNNKLIEALNGIDVPDKKDNTKQNINQLYALKKLAVFYLNYYEPARYGIFDENINSEEIISKIKDVYNYMDIMALFYNDQQ</sequence>
<dbReference type="RefSeq" id="WP_052656652.1">
    <property type="nucleotide sequence ID" value="NZ_JBBYJF010000017.1"/>
</dbReference>
<gene>
    <name evidence="1" type="ORF">AOG54_07025</name>
</gene>
<dbReference type="EMBL" id="LKBG01000295">
    <property type="protein sequence ID" value="KQB33456.1"/>
    <property type="molecule type" value="Genomic_DNA"/>
</dbReference>
<dbReference type="GeneID" id="84221679"/>
<reference evidence="1 2" key="1">
    <citation type="submission" date="2015-09" db="EMBL/GenBank/DDBJ databases">
        <title>Heavy metals and arsenic resistance mechanisms in polyextremophilic archaea of the family Ferroplasmaceae.</title>
        <authorList>
            <person name="Bulaev A.G."/>
            <person name="Kanygina A.V."/>
        </authorList>
    </citation>
    <scope>NUCLEOTIDE SEQUENCE [LARGE SCALE GENOMIC DNA]</scope>
    <source>
        <strain evidence="1 2">VT</strain>
    </source>
</reference>
<comment type="caution">
    <text evidence="1">The sequence shown here is derived from an EMBL/GenBank/DDBJ whole genome shotgun (WGS) entry which is preliminary data.</text>
</comment>
<dbReference type="Proteomes" id="UP000050320">
    <property type="component" value="Unassembled WGS sequence"/>
</dbReference>
<proteinExistence type="predicted"/>
<accession>A0A0Q0WDW8</accession>
<organism evidence="1 2">
    <name type="scientific">Acidiplasma aeolicum</name>
    <dbReference type="NCBI Taxonomy" id="507754"/>
    <lineage>
        <taxon>Archaea</taxon>
        <taxon>Methanobacteriati</taxon>
        <taxon>Thermoplasmatota</taxon>
        <taxon>Thermoplasmata</taxon>
        <taxon>Thermoplasmatales</taxon>
        <taxon>Ferroplasmaceae</taxon>
        <taxon>Acidiplasma</taxon>
    </lineage>
</organism>